<evidence type="ECO:0000313" key="4">
    <source>
        <dbReference type="Proteomes" id="UP000646827"/>
    </source>
</evidence>
<organism evidence="3 4">
    <name type="scientific">Circinella minor</name>
    <dbReference type="NCBI Taxonomy" id="1195481"/>
    <lineage>
        <taxon>Eukaryota</taxon>
        <taxon>Fungi</taxon>
        <taxon>Fungi incertae sedis</taxon>
        <taxon>Mucoromycota</taxon>
        <taxon>Mucoromycotina</taxon>
        <taxon>Mucoromycetes</taxon>
        <taxon>Mucorales</taxon>
        <taxon>Lichtheimiaceae</taxon>
        <taxon>Circinella</taxon>
    </lineage>
</organism>
<dbReference type="InterPro" id="IPR001005">
    <property type="entry name" value="SANT/Myb"/>
</dbReference>
<dbReference type="OrthoDB" id="2263101at2759"/>
<dbReference type="InterPro" id="IPR009057">
    <property type="entry name" value="Homeodomain-like_sf"/>
</dbReference>
<evidence type="ECO:0000256" key="1">
    <source>
        <dbReference type="SAM" id="MobiDB-lite"/>
    </source>
</evidence>
<protein>
    <recommendedName>
        <fullName evidence="2">Myb-like domain-containing protein</fullName>
    </recommendedName>
</protein>
<feature type="domain" description="Myb-like" evidence="2">
    <location>
        <begin position="193"/>
        <end position="234"/>
    </location>
</feature>
<dbReference type="Proteomes" id="UP000646827">
    <property type="component" value="Unassembled WGS sequence"/>
</dbReference>
<comment type="caution">
    <text evidence="3">The sequence shown here is derived from an EMBL/GenBank/DDBJ whole genome shotgun (WGS) entry which is preliminary data.</text>
</comment>
<feature type="region of interest" description="Disordered" evidence="1">
    <location>
        <begin position="114"/>
        <end position="191"/>
    </location>
</feature>
<accession>A0A8H7VHH2</accession>
<feature type="compositionally biased region" description="Low complexity" evidence="1">
    <location>
        <begin position="126"/>
        <end position="153"/>
    </location>
</feature>
<dbReference type="PROSITE" id="PS50090">
    <property type="entry name" value="MYB_LIKE"/>
    <property type="match status" value="2"/>
</dbReference>
<evidence type="ECO:0000313" key="3">
    <source>
        <dbReference type="EMBL" id="KAG2216668.1"/>
    </source>
</evidence>
<dbReference type="SUPFAM" id="SSF46689">
    <property type="entry name" value="Homeodomain-like"/>
    <property type="match status" value="2"/>
</dbReference>
<feature type="compositionally biased region" description="Basic residues" evidence="1">
    <location>
        <begin position="181"/>
        <end position="190"/>
    </location>
</feature>
<evidence type="ECO:0000259" key="2">
    <source>
        <dbReference type="PROSITE" id="PS50090"/>
    </source>
</evidence>
<name>A0A8H7VHH2_9FUNG</name>
<reference evidence="3 4" key="1">
    <citation type="submission" date="2020-12" db="EMBL/GenBank/DDBJ databases">
        <title>Metabolic potential, ecology and presence of endohyphal bacteria is reflected in genomic diversity of Mucoromycotina.</title>
        <authorList>
            <person name="Muszewska A."/>
            <person name="Okrasinska A."/>
            <person name="Steczkiewicz K."/>
            <person name="Drgas O."/>
            <person name="Orlowska M."/>
            <person name="Perlinska-Lenart U."/>
            <person name="Aleksandrzak-Piekarczyk T."/>
            <person name="Szatraj K."/>
            <person name="Zielenkiewicz U."/>
            <person name="Pilsyk S."/>
            <person name="Malc E."/>
            <person name="Mieczkowski P."/>
            <person name="Kruszewska J.S."/>
            <person name="Biernat P."/>
            <person name="Pawlowska J."/>
        </authorList>
    </citation>
    <scope>NUCLEOTIDE SEQUENCE [LARGE SCALE GENOMIC DNA]</scope>
    <source>
        <strain evidence="3 4">CBS 142.35</strain>
    </source>
</reference>
<dbReference type="Pfam" id="PF00249">
    <property type="entry name" value="Myb_DNA-binding"/>
    <property type="match status" value="1"/>
</dbReference>
<feature type="compositionally biased region" description="Basic and acidic residues" evidence="1">
    <location>
        <begin position="248"/>
        <end position="275"/>
    </location>
</feature>
<dbReference type="AlphaFoldDB" id="A0A8H7VHH2"/>
<keyword evidence="4" id="KW-1185">Reference proteome</keyword>
<feature type="region of interest" description="Disordered" evidence="1">
    <location>
        <begin position="248"/>
        <end position="300"/>
    </location>
</feature>
<gene>
    <name evidence="3" type="ORF">INT45_006202</name>
</gene>
<sequence>MFWSVEDENRIVELKENNPRTTWEDISQDIDERHNAMACRKRFLGTLPMELKVKMTLAQRRLVCKMLSREHPASYEEISKALLPDHYKPDDIKHFYDLIATDKEVVRGYRDARGEASKVGSRLKDLPPSGLTTTGTTSSSAPTPADGAGTTAPSSLTSKRPARTIPTRTVTSDSGEEKRGGRSKYARRNPRYWTEEEENTLLEMYSENKPWQEISDAIGGRSVVACQAKFRRMDVDAVIDAKRKREETITFSKEEPTPKKLKINEDGDHSQEKHAQSQIATTTGPVTRHKARLSRSEKQQ</sequence>
<dbReference type="EMBL" id="JAEPRB010000375">
    <property type="protein sequence ID" value="KAG2216668.1"/>
    <property type="molecule type" value="Genomic_DNA"/>
</dbReference>
<feature type="domain" description="Myb-like" evidence="2">
    <location>
        <begin position="1"/>
        <end position="47"/>
    </location>
</feature>
<dbReference type="SMART" id="SM00717">
    <property type="entry name" value="SANT"/>
    <property type="match status" value="2"/>
</dbReference>
<proteinExistence type="predicted"/>
<dbReference type="Gene3D" id="1.10.10.60">
    <property type="entry name" value="Homeodomain-like"/>
    <property type="match status" value="1"/>
</dbReference>
<feature type="compositionally biased region" description="Polar residues" evidence="1">
    <location>
        <begin position="276"/>
        <end position="285"/>
    </location>
</feature>